<comment type="caution">
    <text evidence="1">The sequence shown here is derived from an EMBL/GenBank/DDBJ whole genome shotgun (WGS) entry which is preliminary data.</text>
</comment>
<evidence type="ECO:0000313" key="2">
    <source>
        <dbReference type="Proteomes" id="UP001159363"/>
    </source>
</evidence>
<protein>
    <submittedName>
        <fullName evidence="1">Uncharacterized protein</fullName>
    </submittedName>
</protein>
<gene>
    <name evidence="1" type="ORF">PR048_015677</name>
</gene>
<evidence type="ECO:0000313" key="1">
    <source>
        <dbReference type="EMBL" id="KAJ8883822.1"/>
    </source>
</evidence>
<dbReference type="Proteomes" id="UP001159363">
    <property type="component" value="Chromosome 4"/>
</dbReference>
<keyword evidence="2" id="KW-1185">Reference proteome</keyword>
<reference evidence="1 2" key="1">
    <citation type="submission" date="2023-02" db="EMBL/GenBank/DDBJ databases">
        <title>LHISI_Scaffold_Assembly.</title>
        <authorList>
            <person name="Stuart O.P."/>
            <person name="Cleave R."/>
            <person name="Magrath M.J.L."/>
            <person name="Mikheyev A.S."/>
        </authorList>
    </citation>
    <scope>NUCLEOTIDE SEQUENCE [LARGE SCALE GENOMIC DNA]</scope>
    <source>
        <strain evidence="1">Daus_M_001</strain>
        <tissue evidence="1">Leg muscle</tissue>
    </source>
</reference>
<sequence>MGSKTAAEIIHFRGLSSDIEKAIVNRNTDIHKEHVSWLKTREIVLKNSPIPLWSYGKAISQPKLKDLQSIMPLILPAVKQFYKNIVGKGEVSDDIEGYNAPLDFDVEGD</sequence>
<proteinExistence type="predicted"/>
<name>A0ABQ9HHT8_9NEOP</name>
<organism evidence="1 2">
    <name type="scientific">Dryococelus australis</name>
    <dbReference type="NCBI Taxonomy" id="614101"/>
    <lineage>
        <taxon>Eukaryota</taxon>
        <taxon>Metazoa</taxon>
        <taxon>Ecdysozoa</taxon>
        <taxon>Arthropoda</taxon>
        <taxon>Hexapoda</taxon>
        <taxon>Insecta</taxon>
        <taxon>Pterygota</taxon>
        <taxon>Neoptera</taxon>
        <taxon>Polyneoptera</taxon>
        <taxon>Phasmatodea</taxon>
        <taxon>Verophasmatodea</taxon>
        <taxon>Anareolatae</taxon>
        <taxon>Phasmatidae</taxon>
        <taxon>Eurycanthinae</taxon>
        <taxon>Dryococelus</taxon>
    </lineage>
</organism>
<accession>A0ABQ9HHT8</accession>
<dbReference type="EMBL" id="JARBHB010000005">
    <property type="protein sequence ID" value="KAJ8883822.1"/>
    <property type="molecule type" value="Genomic_DNA"/>
</dbReference>